<feature type="region of interest" description="Disordered" evidence="1">
    <location>
        <begin position="346"/>
        <end position="377"/>
    </location>
</feature>
<gene>
    <name evidence="2" type="ORF">PAPYR_12171</name>
</gene>
<dbReference type="EMBL" id="JAPMOS010000273">
    <property type="protein sequence ID" value="KAJ4453363.1"/>
    <property type="molecule type" value="Genomic_DNA"/>
</dbReference>
<comment type="caution">
    <text evidence="2">The sequence shown here is derived from an EMBL/GenBank/DDBJ whole genome shotgun (WGS) entry which is preliminary data.</text>
</comment>
<dbReference type="Proteomes" id="UP001141327">
    <property type="component" value="Unassembled WGS sequence"/>
</dbReference>
<protein>
    <submittedName>
        <fullName evidence="2">Uncharacterized protein</fullName>
    </submittedName>
</protein>
<proteinExistence type="predicted"/>
<keyword evidence="3" id="KW-1185">Reference proteome</keyword>
<evidence type="ECO:0000313" key="2">
    <source>
        <dbReference type="EMBL" id="KAJ4453363.1"/>
    </source>
</evidence>
<evidence type="ECO:0000256" key="1">
    <source>
        <dbReference type="SAM" id="MobiDB-lite"/>
    </source>
</evidence>
<accession>A0ABQ8U5Z6</accession>
<sequence>MTTTATPYSEDYNESWSHLVRTHSWDWMTAEKQLGVHLSLNLYRQLATGKPDTGQTNPEAVAVFALMEASYRDYLRQVQDYQGALTEYTRKNTELQAAVESFGWAFVRASGVEVERRDIKEYNRLNMLEVTTIPTMLRSPTSSPRSPPCRPISFGNVFFNSQTIDVSIRDNGSVNIGTMQLINNSDGLIQERTDKSATAHDLAVASEMARHRTALRHIAEIQNDNRINLRAESLTISNRAAEIRQMNVAYAQMRELGAAELAYRKMLPSYKSREPAFMVAYERDAANQERILSSLRDAIAHDSAQLDASSTAYYARQKSYDAMIAKQVDDESQHHYQTLREIPSEPIEVPVDPLPAPTDAPGTPDASVTPTPHAAPSTNRTLLMTAAAVVALMLVA</sequence>
<organism evidence="2 3">
    <name type="scientific">Paratrimastix pyriformis</name>
    <dbReference type="NCBI Taxonomy" id="342808"/>
    <lineage>
        <taxon>Eukaryota</taxon>
        <taxon>Metamonada</taxon>
        <taxon>Preaxostyla</taxon>
        <taxon>Paratrimastigidae</taxon>
        <taxon>Paratrimastix</taxon>
    </lineage>
</organism>
<reference evidence="2" key="1">
    <citation type="journal article" date="2022" name="bioRxiv">
        <title>Genomics of Preaxostyla Flagellates Illuminates Evolutionary Transitions and the Path Towards Mitochondrial Loss.</title>
        <authorList>
            <person name="Novak L.V.F."/>
            <person name="Treitli S.C."/>
            <person name="Pyrih J."/>
            <person name="Halakuc P."/>
            <person name="Pipaliya S.V."/>
            <person name="Vacek V."/>
            <person name="Brzon O."/>
            <person name="Soukal P."/>
            <person name="Eme L."/>
            <person name="Dacks J.B."/>
            <person name="Karnkowska A."/>
            <person name="Elias M."/>
            <person name="Hampl V."/>
        </authorList>
    </citation>
    <scope>NUCLEOTIDE SEQUENCE</scope>
    <source>
        <strain evidence="2">RCP-MX</strain>
    </source>
</reference>
<name>A0ABQ8U5Z6_9EUKA</name>
<evidence type="ECO:0000313" key="3">
    <source>
        <dbReference type="Proteomes" id="UP001141327"/>
    </source>
</evidence>